<dbReference type="SUPFAM" id="SSF54928">
    <property type="entry name" value="RNA-binding domain, RBD"/>
    <property type="match status" value="1"/>
</dbReference>
<dbReference type="AlphaFoldDB" id="A0AAV7KPV9"/>
<name>A0AAV7KPV9_PLEWA</name>
<proteinExistence type="predicted"/>
<feature type="compositionally biased region" description="Basic and acidic residues" evidence="3">
    <location>
        <begin position="256"/>
        <end position="266"/>
    </location>
</feature>
<dbReference type="PANTHER" id="PTHR23189">
    <property type="entry name" value="RNA RECOGNITION MOTIF-CONTAINING"/>
    <property type="match status" value="1"/>
</dbReference>
<feature type="region of interest" description="Disordered" evidence="3">
    <location>
        <begin position="38"/>
        <end position="266"/>
    </location>
</feature>
<feature type="compositionally biased region" description="Polar residues" evidence="3">
    <location>
        <begin position="225"/>
        <end position="238"/>
    </location>
</feature>
<dbReference type="InterPro" id="IPR035979">
    <property type="entry name" value="RBD_domain_sf"/>
</dbReference>
<evidence type="ECO:0000259" key="4">
    <source>
        <dbReference type="PROSITE" id="PS50102"/>
    </source>
</evidence>
<keyword evidence="6" id="KW-1185">Reference proteome</keyword>
<evidence type="ECO:0000256" key="3">
    <source>
        <dbReference type="SAM" id="MobiDB-lite"/>
    </source>
</evidence>
<dbReference type="CDD" id="cd00590">
    <property type="entry name" value="RRM_SF"/>
    <property type="match status" value="2"/>
</dbReference>
<dbReference type="Proteomes" id="UP001066276">
    <property type="component" value="Chromosome 12"/>
</dbReference>
<dbReference type="Pfam" id="PF00076">
    <property type="entry name" value="RRM_1"/>
    <property type="match status" value="1"/>
</dbReference>
<feature type="domain" description="RRM" evidence="4">
    <location>
        <begin position="397"/>
        <end position="473"/>
    </location>
</feature>
<dbReference type="GO" id="GO:0003723">
    <property type="term" value="F:RNA binding"/>
    <property type="evidence" value="ECO:0007669"/>
    <property type="project" value="UniProtKB-UniRule"/>
</dbReference>
<organism evidence="5 6">
    <name type="scientific">Pleurodeles waltl</name>
    <name type="common">Iberian ribbed newt</name>
    <dbReference type="NCBI Taxonomy" id="8319"/>
    <lineage>
        <taxon>Eukaryota</taxon>
        <taxon>Metazoa</taxon>
        <taxon>Chordata</taxon>
        <taxon>Craniata</taxon>
        <taxon>Vertebrata</taxon>
        <taxon>Euteleostomi</taxon>
        <taxon>Amphibia</taxon>
        <taxon>Batrachia</taxon>
        <taxon>Caudata</taxon>
        <taxon>Salamandroidea</taxon>
        <taxon>Salamandridae</taxon>
        <taxon>Pleurodelinae</taxon>
        <taxon>Pleurodeles</taxon>
    </lineage>
</organism>
<dbReference type="SMART" id="SM00360">
    <property type="entry name" value="RRM"/>
    <property type="match status" value="3"/>
</dbReference>
<reference evidence="5" key="1">
    <citation type="journal article" date="2022" name="bioRxiv">
        <title>Sequencing and chromosome-scale assembly of the giantPleurodeles waltlgenome.</title>
        <authorList>
            <person name="Brown T."/>
            <person name="Elewa A."/>
            <person name="Iarovenko S."/>
            <person name="Subramanian E."/>
            <person name="Araus A.J."/>
            <person name="Petzold A."/>
            <person name="Susuki M."/>
            <person name="Suzuki K.-i.T."/>
            <person name="Hayashi T."/>
            <person name="Toyoda A."/>
            <person name="Oliveira C."/>
            <person name="Osipova E."/>
            <person name="Leigh N.D."/>
            <person name="Simon A."/>
            <person name="Yun M.H."/>
        </authorList>
    </citation>
    <scope>NUCLEOTIDE SEQUENCE</scope>
    <source>
        <strain evidence="5">20211129_DDA</strain>
        <tissue evidence="5">Liver</tissue>
    </source>
</reference>
<dbReference type="InterPro" id="IPR000504">
    <property type="entry name" value="RRM_dom"/>
</dbReference>
<protein>
    <recommendedName>
        <fullName evidence="4">RRM domain-containing protein</fullName>
    </recommendedName>
</protein>
<evidence type="ECO:0000256" key="2">
    <source>
        <dbReference type="PROSITE-ProRule" id="PRU00176"/>
    </source>
</evidence>
<dbReference type="Gene3D" id="3.30.70.330">
    <property type="match status" value="2"/>
</dbReference>
<evidence type="ECO:0000313" key="5">
    <source>
        <dbReference type="EMBL" id="KAJ1079894.1"/>
    </source>
</evidence>
<keyword evidence="1 2" id="KW-0694">RNA-binding</keyword>
<feature type="region of interest" description="Disordered" evidence="3">
    <location>
        <begin position="1"/>
        <end position="25"/>
    </location>
</feature>
<gene>
    <name evidence="5" type="ORF">NDU88_000123</name>
</gene>
<accession>A0AAV7KPV9</accession>
<sequence length="574" mass="64187">MNQWDAQRRAPWPAQPRDLNGDQGFGAVGLLEAERGRRFGPAGYPADEPFSRRGGPQFEGGGQFSMQRGPGFGDRSFPSGMAREQPFFPGLSRDRSPLRGLSREQQAYPGLPQQRASYPEESRGLIAYPPLSQERTPYPALSRQPVSYPEPSREPVSYPEPSREPVSYPNFYGEHAAYPTQARNMPPYGGPTMSLSPSARDSQGPLAYPDQPYALPTGDYGRSRSPVTNKVSAPQRGSVSDGPLPQYLSKSPSPVRRADHCSDRAPNRTSSFTEVGFLMRKVSFVKDSSRKSGHPKEPRAAFGSVVRVEGFHSDDRLRDIKEFLAQSMELYGTVTGVEVCDDATTPYALVFFSEVEASDLVLRKAKRDPLFSKALTISPWVMLVPDKDRPVRLAQTRVMYVENLNPLITVEELHKVCERFGEVLDVELKDTAYGDYRNAIVQYWDLQNAKTAAWELNSTRVRKYVIKTTCGRNTVSKCVWVDGLPKDIEERELLKPFEECGTVEKHLFDRKRGAALILYGAILPARQCVRSMENGKTSIGGKFIQVDYANDRAQLAFCRAMEKSGQDIGNFLFL</sequence>
<evidence type="ECO:0000313" key="6">
    <source>
        <dbReference type="Proteomes" id="UP001066276"/>
    </source>
</evidence>
<feature type="domain" description="RRM" evidence="4">
    <location>
        <begin position="477"/>
        <end position="551"/>
    </location>
</feature>
<evidence type="ECO:0000256" key="1">
    <source>
        <dbReference type="ARBA" id="ARBA00022884"/>
    </source>
</evidence>
<dbReference type="EMBL" id="JANPWB010000016">
    <property type="protein sequence ID" value="KAJ1079894.1"/>
    <property type="molecule type" value="Genomic_DNA"/>
</dbReference>
<dbReference type="PROSITE" id="PS50102">
    <property type="entry name" value="RRM"/>
    <property type="match status" value="2"/>
</dbReference>
<comment type="caution">
    <text evidence="5">The sequence shown here is derived from an EMBL/GenBank/DDBJ whole genome shotgun (WGS) entry which is preliminary data.</text>
</comment>
<dbReference type="InterPro" id="IPR012677">
    <property type="entry name" value="Nucleotide-bd_a/b_plait_sf"/>
</dbReference>